<organism evidence="2 3">
    <name type="scientific">Tigriopus californicus</name>
    <name type="common">Marine copepod</name>
    <dbReference type="NCBI Taxonomy" id="6832"/>
    <lineage>
        <taxon>Eukaryota</taxon>
        <taxon>Metazoa</taxon>
        <taxon>Ecdysozoa</taxon>
        <taxon>Arthropoda</taxon>
        <taxon>Crustacea</taxon>
        <taxon>Multicrustacea</taxon>
        <taxon>Hexanauplia</taxon>
        <taxon>Copepoda</taxon>
        <taxon>Harpacticoida</taxon>
        <taxon>Harpacticidae</taxon>
        <taxon>Tigriopus</taxon>
    </lineage>
</organism>
<reference evidence="2 3" key="1">
    <citation type="journal article" date="2018" name="Nat. Ecol. Evol.">
        <title>Genomic signatures of mitonuclear coevolution across populations of Tigriopus californicus.</title>
        <authorList>
            <person name="Barreto F.S."/>
            <person name="Watson E.T."/>
            <person name="Lima T.G."/>
            <person name="Willett C.S."/>
            <person name="Edmands S."/>
            <person name="Li W."/>
            <person name="Burton R.S."/>
        </authorList>
    </citation>
    <scope>NUCLEOTIDE SEQUENCE [LARGE SCALE GENOMIC DNA]</scope>
    <source>
        <strain evidence="2 3">San Diego</strain>
    </source>
</reference>
<dbReference type="InterPro" id="IPR036734">
    <property type="entry name" value="Neur_chan_lig-bd_sf"/>
</dbReference>
<comment type="caution">
    <text evidence="2">The sequence shown here is derived from an EMBL/GenBank/DDBJ whole genome shotgun (WGS) entry which is preliminary data.</text>
</comment>
<dbReference type="InterPro" id="IPR006202">
    <property type="entry name" value="Neur_chan_lig-bd"/>
</dbReference>
<dbReference type="GO" id="GO:0016020">
    <property type="term" value="C:membrane"/>
    <property type="evidence" value="ECO:0007669"/>
    <property type="project" value="InterPro"/>
</dbReference>
<keyword evidence="3" id="KW-1185">Reference proteome</keyword>
<dbReference type="SUPFAM" id="SSF63712">
    <property type="entry name" value="Nicotinic receptor ligand binding domain-like"/>
    <property type="match status" value="1"/>
</dbReference>
<evidence type="ECO:0000313" key="2">
    <source>
        <dbReference type="EMBL" id="TRY67632.1"/>
    </source>
</evidence>
<sequence>MTVVHYQEDLNFDHLSPKPIQQESRLLTYLMQNYDREVRPVFNFSDTVQVKVGITLTQIFDMVSYEIVADIPGLKWKL</sequence>
<protein>
    <recommendedName>
        <fullName evidence="1">Neurotransmitter-gated ion-channel ligand-binding domain-containing protein</fullName>
    </recommendedName>
</protein>
<evidence type="ECO:0000313" key="3">
    <source>
        <dbReference type="Proteomes" id="UP000318571"/>
    </source>
</evidence>
<dbReference type="Gene3D" id="2.70.170.10">
    <property type="entry name" value="Neurotransmitter-gated ion-channel ligand-binding domain"/>
    <property type="match status" value="1"/>
</dbReference>
<gene>
    <name evidence="2" type="ORF">TCAL_14683</name>
</gene>
<evidence type="ECO:0000259" key="1">
    <source>
        <dbReference type="Pfam" id="PF02931"/>
    </source>
</evidence>
<dbReference type="EMBL" id="VCGU01000011">
    <property type="protein sequence ID" value="TRY67632.1"/>
    <property type="molecule type" value="Genomic_DNA"/>
</dbReference>
<proteinExistence type="predicted"/>
<dbReference type="Proteomes" id="UP000318571">
    <property type="component" value="Chromosome 4"/>
</dbReference>
<dbReference type="GO" id="GO:0005230">
    <property type="term" value="F:extracellular ligand-gated monoatomic ion channel activity"/>
    <property type="evidence" value="ECO:0007669"/>
    <property type="project" value="InterPro"/>
</dbReference>
<feature type="domain" description="Neurotransmitter-gated ion-channel ligand-binding" evidence="1">
    <location>
        <begin position="23"/>
        <end position="62"/>
    </location>
</feature>
<accession>A0A553NQB4</accession>
<name>A0A553NQB4_TIGCA</name>
<dbReference type="AlphaFoldDB" id="A0A553NQB4"/>
<dbReference type="Pfam" id="PF02931">
    <property type="entry name" value="Neur_chan_LBD"/>
    <property type="match status" value="1"/>
</dbReference>